<dbReference type="EMBL" id="CP040602">
    <property type="protein sequence ID" value="QCU90721.1"/>
    <property type="molecule type" value="Genomic_DNA"/>
</dbReference>
<organism evidence="2 3">
    <name type="scientific">Thiomicrorhabdus sediminis</name>
    <dbReference type="NCBI Taxonomy" id="2580412"/>
    <lineage>
        <taxon>Bacteria</taxon>
        <taxon>Pseudomonadati</taxon>
        <taxon>Pseudomonadota</taxon>
        <taxon>Gammaproteobacteria</taxon>
        <taxon>Thiotrichales</taxon>
        <taxon>Piscirickettsiaceae</taxon>
        <taxon>Thiomicrorhabdus</taxon>
    </lineage>
</organism>
<feature type="transmembrane region" description="Helical" evidence="1">
    <location>
        <begin position="165"/>
        <end position="187"/>
    </location>
</feature>
<keyword evidence="1" id="KW-0812">Transmembrane</keyword>
<evidence type="ECO:0000256" key="1">
    <source>
        <dbReference type="SAM" id="Phobius"/>
    </source>
</evidence>
<gene>
    <name evidence="2" type="ORF">FE785_08810</name>
</gene>
<reference evidence="2 3" key="1">
    <citation type="submission" date="2019-05" db="EMBL/GenBank/DDBJ databases">
        <title>Thiomicrorhabdus sediminis sp. nov, a novel sulfur-oxidizing bacterium isolated from coastal sediment.</title>
        <authorList>
            <person name="Liu X."/>
        </authorList>
    </citation>
    <scope>NUCLEOTIDE SEQUENCE [LARGE SCALE GENOMIC DNA]</scope>
    <source>
        <strain evidence="2 3">G1</strain>
    </source>
</reference>
<dbReference type="AlphaFoldDB" id="A0A4P9K750"/>
<keyword evidence="3" id="KW-1185">Reference proteome</keyword>
<dbReference type="Proteomes" id="UP000304864">
    <property type="component" value="Chromosome"/>
</dbReference>
<feature type="transmembrane region" description="Helical" evidence="1">
    <location>
        <begin position="12"/>
        <end position="30"/>
    </location>
</feature>
<accession>A0A4P9K750</accession>
<sequence>MEYQDSNSERRNLVAISMAFIIYHLAGGEITNGGQLKLQAINVTFHNPEYLTLIAWIILFWFLLRYWQTSREIISNSFAHERGQLVKNKFMQNFLLHQAATEIRKKFDLPKTRTIKTIPMANQHYVNFRCIVEFNDNKGIKNSAQHTLNIETNKYARTMINTHIALTRPAFTSTVMPYILFFLAVALNSPWEKLV</sequence>
<dbReference type="RefSeq" id="WP_138565395.1">
    <property type="nucleotide sequence ID" value="NZ_CP040602.1"/>
</dbReference>
<evidence type="ECO:0000313" key="3">
    <source>
        <dbReference type="Proteomes" id="UP000304864"/>
    </source>
</evidence>
<feature type="transmembrane region" description="Helical" evidence="1">
    <location>
        <begin position="50"/>
        <end position="67"/>
    </location>
</feature>
<evidence type="ECO:0000313" key="2">
    <source>
        <dbReference type="EMBL" id="QCU90721.1"/>
    </source>
</evidence>
<proteinExistence type="predicted"/>
<protein>
    <submittedName>
        <fullName evidence="2">Uncharacterized protein</fullName>
    </submittedName>
</protein>
<dbReference type="KEGG" id="thig:FE785_08810"/>
<keyword evidence="1" id="KW-0472">Membrane</keyword>
<keyword evidence="1" id="KW-1133">Transmembrane helix</keyword>
<dbReference type="OrthoDB" id="9255973at2"/>
<name>A0A4P9K750_9GAMM</name>